<sequence length="289" mass="30439">MTTLYVCDLDGTLLGPDARPSEFTRETLNDLVQDGVAITVATARSLVSLRRVTGGLDLRGPAVVYGGAFVVELATGVTLVERVLNPALVDRVLGAFGRLGVAPLVYSVDAVDTDASGALHADTVGWVAGSESPGIAWYLGDRGQDPRFRPVGHAHELRRDGTFSIVAIAPEDELRPVVDVLRSEFAGEVAVSLQEETYLPGVFWLELAAPGATKGDGIADLRRLTGADRVVCFGDNRNDLSMFAAADESYAVANAGPEVKARATGVIESNAADGVAHWLAANARVGSRR</sequence>
<name>A0ABM8GL94_9MICO</name>
<keyword evidence="2" id="KW-1185">Reference proteome</keyword>
<evidence type="ECO:0000313" key="2">
    <source>
        <dbReference type="Proteomes" id="UP001321486"/>
    </source>
</evidence>
<dbReference type="EMBL" id="AP027732">
    <property type="protein sequence ID" value="BDZ49186.1"/>
    <property type="molecule type" value="Genomic_DNA"/>
</dbReference>
<dbReference type="InterPro" id="IPR036412">
    <property type="entry name" value="HAD-like_sf"/>
</dbReference>
<dbReference type="RefSeq" id="WP_286346027.1">
    <property type="nucleotide sequence ID" value="NZ_AP027732.1"/>
</dbReference>
<dbReference type="PANTHER" id="PTHR10000">
    <property type="entry name" value="PHOSPHOSERINE PHOSPHATASE"/>
    <property type="match status" value="1"/>
</dbReference>
<proteinExistence type="predicted"/>
<protein>
    <submittedName>
        <fullName evidence="1">Haloacid dehalogenase</fullName>
    </submittedName>
</protein>
<dbReference type="Proteomes" id="UP001321486">
    <property type="component" value="Chromosome"/>
</dbReference>
<dbReference type="Pfam" id="PF08282">
    <property type="entry name" value="Hydrolase_3"/>
    <property type="match status" value="1"/>
</dbReference>
<dbReference type="InterPro" id="IPR023214">
    <property type="entry name" value="HAD_sf"/>
</dbReference>
<dbReference type="PANTHER" id="PTHR10000:SF8">
    <property type="entry name" value="HAD SUPERFAMILY HYDROLASE-LIKE, TYPE 3"/>
    <property type="match status" value="1"/>
</dbReference>
<gene>
    <name evidence="1" type="ORF">GCM10025867_14270</name>
</gene>
<dbReference type="Gene3D" id="3.30.1240.10">
    <property type="match status" value="1"/>
</dbReference>
<evidence type="ECO:0000313" key="1">
    <source>
        <dbReference type="EMBL" id="BDZ49186.1"/>
    </source>
</evidence>
<dbReference type="SUPFAM" id="SSF56784">
    <property type="entry name" value="HAD-like"/>
    <property type="match status" value="1"/>
</dbReference>
<reference evidence="2" key="1">
    <citation type="journal article" date="2019" name="Int. J. Syst. Evol. Microbiol.">
        <title>The Global Catalogue of Microorganisms (GCM) 10K type strain sequencing project: providing services to taxonomists for standard genome sequencing and annotation.</title>
        <authorList>
            <consortium name="The Broad Institute Genomics Platform"/>
            <consortium name="The Broad Institute Genome Sequencing Center for Infectious Disease"/>
            <person name="Wu L."/>
            <person name="Ma J."/>
        </authorList>
    </citation>
    <scope>NUCLEOTIDE SEQUENCE [LARGE SCALE GENOMIC DNA]</scope>
    <source>
        <strain evidence="2">NBRC 108728</strain>
    </source>
</reference>
<dbReference type="Gene3D" id="3.40.50.1000">
    <property type="entry name" value="HAD superfamily/HAD-like"/>
    <property type="match status" value="1"/>
</dbReference>
<accession>A0ABM8GL94</accession>
<organism evidence="1 2">
    <name type="scientific">Frondihabitans sucicola</name>
    <dbReference type="NCBI Taxonomy" id="1268041"/>
    <lineage>
        <taxon>Bacteria</taxon>
        <taxon>Bacillati</taxon>
        <taxon>Actinomycetota</taxon>
        <taxon>Actinomycetes</taxon>
        <taxon>Micrococcales</taxon>
        <taxon>Microbacteriaceae</taxon>
        <taxon>Frondihabitans</taxon>
    </lineage>
</organism>